<dbReference type="InterPro" id="IPR003765">
    <property type="entry name" value="NO3_reductase_chaperone_NarJ"/>
</dbReference>
<dbReference type="SUPFAM" id="SSF89155">
    <property type="entry name" value="TorD-like"/>
    <property type="match status" value="1"/>
</dbReference>
<evidence type="ECO:0000256" key="1">
    <source>
        <dbReference type="ARBA" id="ARBA00023063"/>
    </source>
</evidence>
<name>A0A368XG97_9BACI</name>
<keyword evidence="3" id="KW-1185">Reference proteome</keyword>
<accession>A0A368XG97</accession>
<comment type="caution">
    <text evidence="2">The sequence shown here is derived from an EMBL/GenBank/DDBJ whole genome shotgun (WGS) entry which is preliminary data.</text>
</comment>
<dbReference type="PANTHER" id="PTHR43680">
    <property type="entry name" value="NITRATE REDUCTASE MOLYBDENUM COFACTOR ASSEMBLY CHAPERONE"/>
    <property type="match status" value="1"/>
</dbReference>
<protein>
    <submittedName>
        <fullName evidence="2">Respiratory nitrate reductase chaperone NarJ</fullName>
    </submittedName>
</protein>
<dbReference type="GO" id="GO:0042128">
    <property type="term" value="P:nitrate assimilation"/>
    <property type="evidence" value="ECO:0007669"/>
    <property type="project" value="UniProtKB-KW"/>
</dbReference>
<dbReference type="RefSeq" id="WP_114353167.1">
    <property type="nucleotide sequence ID" value="NZ_QPJJ01000008.1"/>
</dbReference>
<gene>
    <name evidence="2" type="ORF">DFR57_108117</name>
</gene>
<reference evidence="2 3" key="1">
    <citation type="submission" date="2018-07" db="EMBL/GenBank/DDBJ databases">
        <title>Genomic Encyclopedia of Type Strains, Phase IV (KMG-IV): sequencing the most valuable type-strain genomes for metagenomic binning, comparative biology and taxonomic classification.</title>
        <authorList>
            <person name="Goeker M."/>
        </authorList>
    </citation>
    <scope>NUCLEOTIDE SEQUENCE [LARGE SCALE GENOMIC DNA]</scope>
    <source>
        <strain evidence="2 3">DSM 27696</strain>
    </source>
</reference>
<dbReference type="InterPro" id="IPR036411">
    <property type="entry name" value="TorD-like_sf"/>
</dbReference>
<dbReference type="GO" id="GO:0016530">
    <property type="term" value="F:metallochaperone activity"/>
    <property type="evidence" value="ECO:0007669"/>
    <property type="project" value="TreeGrafter"/>
</dbReference>
<dbReference type="Proteomes" id="UP000252585">
    <property type="component" value="Unassembled WGS sequence"/>
</dbReference>
<proteinExistence type="predicted"/>
<keyword evidence="1" id="KW-0534">Nitrate assimilation</keyword>
<evidence type="ECO:0000313" key="2">
    <source>
        <dbReference type="EMBL" id="RCW67021.1"/>
    </source>
</evidence>
<dbReference type="Pfam" id="PF02613">
    <property type="entry name" value="Nitrate_red_del"/>
    <property type="match status" value="1"/>
</dbReference>
<organism evidence="2 3">
    <name type="scientific">Saliterribacillus persicus</name>
    <dbReference type="NCBI Taxonomy" id="930114"/>
    <lineage>
        <taxon>Bacteria</taxon>
        <taxon>Bacillati</taxon>
        <taxon>Bacillota</taxon>
        <taxon>Bacilli</taxon>
        <taxon>Bacillales</taxon>
        <taxon>Bacillaceae</taxon>
        <taxon>Saliterribacillus</taxon>
    </lineage>
</organism>
<sequence length="197" mass="22816">MELYQSELLMVGSRLLSYPTTEDKKTVINCIGEMNLSEDISETLKEAVDTIFYLPLKDLQETYVATFDLKTRLGLYLSAHEFGDSPKRGAALIKLQKIINEAGYERIDGELADYIPMLYEFVANMSEGANKDRLIKRLACVTQRILDQLPEENPYRPFFSVLMQYVFEPPTKKDLMEMEQDKEEADLEELPYPIMYQ</sequence>
<dbReference type="NCBIfam" id="TIGR00684">
    <property type="entry name" value="narJ"/>
    <property type="match status" value="1"/>
</dbReference>
<dbReference type="GO" id="GO:0051131">
    <property type="term" value="P:chaperone-mediated protein complex assembly"/>
    <property type="evidence" value="ECO:0007669"/>
    <property type="project" value="InterPro"/>
</dbReference>
<dbReference type="GO" id="GO:0051082">
    <property type="term" value="F:unfolded protein binding"/>
    <property type="evidence" value="ECO:0007669"/>
    <property type="project" value="InterPro"/>
</dbReference>
<dbReference type="InterPro" id="IPR020945">
    <property type="entry name" value="DMSO/NO3_reduct_chaperone"/>
</dbReference>
<evidence type="ECO:0000313" key="3">
    <source>
        <dbReference type="Proteomes" id="UP000252585"/>
    </source>
</evidence>
<dbReference type="PANTHER" id="PTHR43680:SF2">
    <property type="entry name" value="NITRATE REDUCTASE MOLYBDENUM COFACTOR ASSEMBLY CHAPERONE NARJ"/>
    <property type="match status" value="1"/>
</dbReference>
<dbReference type="AlphaFoldDB" id="A0A368XG97"/>
<dbReference type="OrthoDB" id="5296272at2"/>
<dbReference type="EMBL" id="QPJJ01000008">
    <property type="protein sequence ID" value="RCW67021.1"/>
    <property type="molecule type" value="Genomic_DNA"/>
</dbReference>